<feature type="compositionally biased region" description="Basic residues" evidence="1">
    <location>
        <begin position="1"/>
        <end position="16"/>
    </location>
</feature>
<name>W9R7G2_9ROSA</name>
<keyword evidence="3" id="KW-1185">Reference proteome</keyword>
<proteinExistence type="predicted"/>
<sequence length="106" mass="11593">MMKKEKRKKGKSHHKNVSLVESVQRTKSPWAPSTSQPVHHEGGRTPQAIGVHLLPGPHLCGYGPGDFPGPEFYVMQNHGPLTSSCGVVTVQRTAIHLNTNDNTNAY</sequence>
<reference evidence="3" key="1">
    <citation type="submission" date="2013-01" db="EMBL/GenBank/DDBJ databases">
        <title>Draft Genome Sequence of a Mulberry Tree, Morus notabilis C.K. Schneid.</title>
        <authorList>
            <person name="He N."/>
            <person name="Zhao S."/>
        </authorList>
    </citation>
    <scope>NUCLEOTIDE SEQUENCE</scope>
</reference>
<evidence type="ECO:0000313" key="3">
    <source>
        <dbReference type="Proteomes" id="UP000030645"/>
    </source>
</evidence>
<feature type="compositionally biased region" description="Polar residues" evidence="1">
    <location>
        <begin position="19"/>
        <end position="37"/>
    </location>
</feature>
<evidence type="ECO:0000313" key="2">
    <source>
        <dbReference type="EMBL" id="EXB56750.1"/>
    </source>
</evidence>
<dbReference type="AlphaFoldDB" id="W9R7G2"/>
<evidence type="ECO:0000256" key="1">
    <source>
        <dbReference type="SAM" id="MobiDB-lite"/>
    </source>
</evidence>
<feature type="region of interest" description="Disordered" evidence="1">
    <location>
        <begin position="1"/>
        <end position="50"/>
    </location>
</feature>
<organism evidence="2 3">
    <name type="scientific">Morus notabilis</name>
    <dbReference type="NCBI Taxonomy" id="981085"/>
    <lineage>
        <taxon>Eukaryota</taxon>
        <taxon>Viridiplantae</taxon>
        <taxon>Streptophyta</taxon>
        <taxon>Embryophyta</taxon>
        <taxon>Tracheophyta</taxon>
        <taxon>Spermatophyta</taxon>
        <taxon>Magnoliopsida</taxon>
        <taxon>eudicotyledons</taxon>
        <taxon>Gunneridae</taxon>
        <taxon>Pentapetalae</taxon>
        <taxon>rosids</taxon>
        <taxon>fabids</taxon>
        <taxon>Rosales</taxon>
        <taxon>Moraceae</taxon>
        <taxon>Moreae</taxon>
        <taxon>Morus</taxon>
    </lineage>
</organism>
<dbReference type="EMBL" id="KE344310">
    <property type="protein sequence ID" value="EXB56750.1"/>
    <property type="molecule type" value="Genomic_DNA"/>
</dbReference>
<dbReference type="Proteomes" id="UP000030645">
    <property type="component" value="Unassembled WGS sequence"/>
</dbReference>
<gene>
    <name evidence="2" type="ORF">L484_003012</name>
</gene>
<accession>W9R7G2</accession>
<protein>
    <submittedName>
        <fullName evidence="2">Uncharacterized protein</fullName>
    </submittedName>
</protein>